<dbReference type="SUPFAM" id="SSF46785">
    <property type="entry name" value="Winged helix' DNA-binding domain"/>
    <property type="match status" value="1"/>
</dbReference>
<dbReference type="Proteomes" id="UP000051184">
    <property type="component" value="Unassembled WGS sequence"/>
</dbReference>
<evidence type="ECO:0000256" key="2">
    <source>
        <dbReference type="ARBA" id="ARBA00023015"/>
    </source>
</evidence>
<dbReference type="GO" id="GO:0006351">
    <property type="term" value="P:DNA-templated transcription"/>
    <property type="evidence" value="ECO:0007669"/>
    <property type="project" value="TreeGrafter"/>
</dbReference>
<dbReference type="PANTHER" id="PTHR30537">
    <property type="entry name" value="HTH-TYPE TRANSCRIPTIONAL REGULATOR"/>
    <property type="match status" value="1"/>
</dbReference>
<keyword evidence="2" id="KW-0805">Transcription regulation</keyword>
<dbReference type="Gene3D" id="3.40.190.10">
    <property type="entry name" value="Periplasmic binding protein-like II"/>
    <property type="match status" value="1"/>
</dbReference>
<evidence type="ECO:0000259" key="5">
    <source>
        <dbReference type="PROSITE" id="PS50931"/>
    </source>
</evidence>
<sequence length="290" mass="32502">MSAHWDDLKTVMHLVRGGSLSNAADALGVSYTTVARRVKRAEDDLGIQLFDRMADGYQATEAGEVVARKAAAMETEELDLLRNLVGAEQVISGPLTITAPQLLCSTHLIPVFKEFTKKYPEVELHIRSDSALLDLNRREADIAIRVSDAPGDSLTGRVLARQESLPFANAEWADRIAENTNVPIPWIIPERVPPRFKKYIPEIPEENVVLRTDDMTTMIEAARAGMGVVMLPTFLGRHWSDLQELDICDAIPFPDVWAVAHRDIWRSARVAAFREILVPYFKKHAHRFVA</sequence>
<comment type="similarity">
    <text evidence="1">Belongs to the LysR transcriptional regulatory family.</text>
</comment>
<evidence type="ECO:0000313" key="6">
    <source>
        <dbReference type="EMBL" id="CUK24319.1"/>
    </source>
</evidence>
<dbReference type="InterPro" id="IPR000847">
    <property type="entry name" value="LysR_HTH_N"/>
</dbReference>
<evidence type="ECO:0000256" key="4">
    <source>
        <dbReference type="ARBA" id="ARBA00023163"/>
    </source>
</evidence>
<dbReference type="SUPFAM" id="SSF53850">
    <property type="entry name" value="Periplasmic binding protein-like II"/>
    <property type="match status" value="1"/>
</dbReference>
<keyword evidence="4" id="KW-0804">Transcription</keyword>
<evidence type="ECO:0000313" key="7">
    <source>
        <dbReference type="Proteomes" id="UP000051184"/>
    </source>
</evidence>
<keyword evidence="7" id="KW-1185">Reference proteome</keyword>
<dbReference type="AlphaFoldDB" id="A0A0P1IL95"/>
<keyword evidence="3" id="KW-0238">DNA-binding</keyword>
<proteinExistence type="inferred from homology"/>
<dbReference type="GO" id="GO:0003700">
    <property type="term" value="F:DNA-binding transcription factor activity"/>
    <property type="evidence" value="ECO:0007669"/>
    <property type="project" value="InterPro"/>
</dbReference>
<dbReference type="InterPro" id="IPR036390">
    <property type="entry name" value="WH_DNA-bd_sf"/>
</dbReference>
<dbReference type="GO" id="GO:0043565">
    <property type="term" value="F:sequence-specific DNA binding"/>
    <property type="evidence" value="ECO:0007669"/>
    <property type="project" value="TreeGrafter"/>
</dbReference>
<gene>
    <name evidence="6" type="primary">ampR_1</name>
    <name evidence="6" type="ORF">TA5114_00102</name>
</gene>
<dbReference type="Gene3D" id="3.40.190.290">
    <property type="match status" value="1"/>
</dbReference>
<dbReference type="PANTHER" id="PTHR30537:SF3">
    <property type="entry name" value="TRANSCRIPTIONAL REGULATORY PROTEIN"/>
    <property type="match status" value="1"/>
</dbReference>
<dbReference type="PROSITE" id="PS50931">
    <property type="entry name" value="HTH_LYSR"/>
    <property type="match status" value="1"/>
</dbReference>
<dbReference type="InterPro" id="IPR005119">
    <property type="entry name" value="LysR_subst-bd"/>
</dbReference>
<dbReference type="Pfam" id="PF03466">
    <property type="entry name" value="LysR_substrate"/>
    <property type="match status" value="1"/>
</dbReference>
<evidence type="ECO:0000256" key="3">
    <source>
        <dbReference type="ARBA" id="ARBA00023125"/>
    </source>
</evidence>
<name>A0A0P1IL95_9RHOB</name>
<dbReference type="STRING" id="1715691.TA5113_00727"/>
<protein>
    <submittedName>
        <fullName evidence="6">HTH-type transcriptional activator AmpR</fullName>
    </submittedName>
</protein>
<dbReference type="EMBL" id="CYUE01000002">
    <property type="protein sequence ID" value="CUK24319.1"/>
    <property type="molecule type" value="Genomic_DNA"/>
</dbReference>
<reference evidence="7" key="1">
    <citation type="submission" date="2015-09" db="EMBL/GenBank/DDBJ databases">
        <authorList>
            <person name="Rodrigo-Torres Lidia"/>
            <person name="Arahal R.David."/>
        </authorList>
    </citation>
    <scope>NUCLEOTIDE SEQUENCE [LARGE SCALE GENOMIC DNA]</scope>
    <source>
        <strain evidence="7">CECT 5114</strain>
    </source>
</reference>
<evidence type="ECO:0000256" key="1">
    <source>
        <dbReference type="ARBA" id="ARBA00009437"/>
    </source>
</evidence>
<dbReference type="Pfam" id="PF00126">
    <property type="entry name" value="HTH_1"/>
    <property type="match status" value="1"/>
</dbReference>
<organism evidence="6 7">
    <name type="scientific">Cognatishimia activa</name>
    <dbReference type="NCBI Taxonomy" id="1715691"/>
    <lineage>
        <taxon>Bacteria</taxon>
        <taxon>Pseudomonadati</taxon>
        <taxon>Pseudomonadota</taxon>
        <taxon>Alphaproteobacteria</taxon>
        <taxon>Rhodobacterales</taxon>
        <taxon>Paracoccaceae</taxon>
        <taxon>Cognatishimia</taxon>
    </lineage>
</organism>
<dbReference type="InterPro" id="IPR058163">
    <property type="entry name" value="LysR-type_TF_proteobact-type"/>
</dbReference>
<dbReference type="Gene3D" id="1.10.10.10">
    <property type="entry name" value="Winged helix-like DNA-binding domain superfamily/Winged helix DNA-binding domain"/>
    <property type="match status" value="1"/>
</dbReference>
<dbReference type="InterPro" id="IPR036388">
    <property type="entry name" value="WH-like_DNA-bd_sf"/>
</dbReference>
<dbReference type="RefSeq" id="WP_058313345.1">
    <property type="nucleotide sequence ID" value="NZ_CYTO01000008.1"/>
</dbReference>
<accession>A0A0P1IL95</accession>
<feature type="domain" description="HTH lysR-type" evidence="5">
    <location>
        <begin position="1"/>
        <end position="60"/>
    </location>
</feature>
<dbReference type="OrthoDB" id="9796526at2"/>